<feature type="non-terminal residue" evidence="1">
    <location>
        <position position="1"/>
    </location>
</feature>
<name>A0A0B6ZI62_9EUPU</name>
<organism evidence="1">
    <name type="scientific">Arion vulgaris</name>
    <dbReference type="NCBI Taxonomy" id="1028688"/>
    <lineage>
        <taxon>Eukaryota</taxon>
        <taxon>Metazoa</taxon>
        <taxon>Spiralia</taxon>
        <taxon>Lophotrochozoa</taxon>
        <taxon>Mollusca</taxon>
        <taxon>Gastropoda</taxon>
        <taxon>Heterobranchia</taxon>
        <taxon>Euthyneura</taxon>
        <taxon>Panpulmonata</taxon>
        <taxon>Eupulmonata</taxon>
        <taxon>Stylommatophora</taxon>
        <taxon>Helicina</taxon>
        <taxon>Arionoidea</taxon>
        <taxon>Arionidae</taxon>
        <taxon>Arion</taxon>
    </lineage>
</organism>
<dbReference type="EMBL" id="HACG01021368">
    <property type="protein sequence ID" value="CEK68233.1"/>
    <property type="molecule type" value="Transcribed_RNA"/>
</dbReference>
<evidence type="ECO:0000313" key="1">
    <source>
        <dbReference type="EMBL" id="CEK68233.1"/>
    </source>
</evidence>
<proteinExistence type="predicted"/>
<accession>A0A0B6ZI62</accession>
<gene>
    <name evidence="1" type="primary">ORF65596</name>
</gene>
<sequence>CMVNFLHVIITLERECCDKDNMKIELTIKQLIANSTGDDDDDVYTDGTVYCGGEKSGWGFLASVHGRDITEINIQDYYFQNEDGGLGCYCCSLVALWDSVHCDHCCVSVDV</sequence>
<reference evidence="1" key="1">
    <citation type="submission" date="2014-12" db="EMBL/GenBank/DDBJ databases">
        <title>Insight into the proteome of Arion vulgaris.</title>
        <authorList>
            <person name="Aradska J."/>
            <person name="Bulat T."/>
            <person name="Smidak R."/>
            <person name="Sarate P."/>
            <person name="Gangsoo J."/>
            <person name="Sialana F."/>
            <person name="Bilban M."/>
            <person name="Lubec G."/>
        </authorList>
    </citation>
    <scope>NUCLEOTIDE SEQUENCE</scope>
    <source>
        <tissue evidence="1">Skin</tissue>
    </source>
</reference>
<protein>
    <submittedName>
        <fullName evidence="1">Uncharacterized protein</fullName>
    </submittedName>
</protein>
<dbReference type="AlphaFoldDB" id="A0A0B6ZI62"/>